<keyword evidence="5" id="KW-1185">Reference proteome</keyword>
<dbReference type="Proteomes" id="UP000515121">
    <property type="component" value="Unplaced"/>
</dbReference>
<keyword evidence="4" id="KW-0472">Membrane</keyword>
<keyword evidence="2" id="KW-0677">Repeat</keyword>
<dbReference type="GeneID" id="111292396"/>
<dbReference type="InterPro" id="IPR015943">
    <property type="entry name" value="WD40/YVTN_repeat-like_dom_sf"/>
</dbReference>
<sequence length="189" mass="20938">MTTLIRLWWKGACQRCFIGHNGAVSTLSDKLLGDEGAKVLASSGEDGTVRLWSLSSSGKHGQKALKAMLYGHEKPVMLMLVAGHAFFSVRKLSCLFLVCLITTLRKFEFYIYIFFIYNPWLICSSFFQAQNFLLVTMSKDSKVRVWDTSTSSAIRSSCCVGMASVAGAPVDINAMKPCSMLLLFFSNNC</sequence>
<evidence type="ECO:0000256" key="3">
    <source>
        <dbReference type="PROSITE-ProRule" id="PRU00221"/>
    </source>
</evidence>
<evidence type="ECO:0000256" key="1">
    <source>
        <dbReference type="ARBA" id="ARBA00022574"/>
    </source>
</evidence>
<dbReference type="InterPro" id="IPR001680">
    <property type="entry name" value="WD40_rpt"/>
</dbReference>
<keyword evidence="1 3" id="KW-0853">WD repeat</keyword>
<dbReference type="Pfam" id="PF00400">
    <property type="entry name" value="WD40"/>
    <property type="match status" value="1"/>
</dbReference>
<dbReference type="RefSeq" id="XP_022740508.1">
    <property type="nucleotide sequence ID" value="XM_022884773.1"/>
</dbReference>
<organism evidence="5 6">
    <name type="scientific">Durio zibethinus</name>
    <name type="common">Durian</name>
    <dbReference type="NCBI Taxonomy" id="66656"/>
    <lineage>
        <taxon>Eukaryota</taxon>
        <taxon>Viridiplantae</taxon>
        <taxon>Streptophyta</taxon>
        <taxon>Embryophyta</taxon>
        <taxon>Tracheophyta</taxon>
        <taxon>Spermatophyta</taxon>
        <taxon>Magnoliopsida</taxon>
        <taxon>eudicotyledons</taxon>
        <taxon>Gunneridae</taxon>
        <taxon>Pentapetalae</taxon>
        <taxon>rosids</taxon>
        <taxon>malvids</taxon>
        <taxon>Malvales</taxon>
        <taxon>Malvaceae</taxon>
        <taxon>Helicteroideae</taxon>
        <taxon>Durio</taxon>
    </lineage>
</organism>
<feature type="transmembrane region" description="Helical" evidence="4">
    <location>
        <begin position="109"/>
        <end position="134"/>
    </location>
</feature>
<keyword evidence="4" id="KW-1133">Transmembrane helix</keyword>
<dbReference type="PANTHER" id="PTHR22847:SF746">
    <property type="entry name" value="OS01G0185400 PROTEIN"/>
    <property type="match status" value="1"/>
</dbReference>
<keyword evidence="4" id="KW-0812">Transmembrane</keyword>
<dbReference type="Gene3D" id="2.130.10.10">
    <property type="entry name" value="YVTN repeat-like/Quinoprotein amine dehydrogenase"/>
    <property type="match status" value="1"/>
</dbReference>
<dbReference type="SUPFAM" id="SSF50978">
    <property type="entry name" value="WD40 repeat-like"/>
    <property type="match status" value="1"/>
</dbReference>
<evidence type="ECO:0000313" key="7">
    <source>
        <dbReference type="RefSeq" id="XP_022740508.1"/>
    </source>
</evidence>
<dbReference type="KEGG" id="dzi:111292396"/>
<feature type="transmembrane region" description="Helical" evidence="4">
    <location>
        <begin position="76"/>
        <end position="103"/>
    </location>
</feature>
<name>A0A6P5YJL8_DURZI</name>
<dbReference type="OrthoDB" id="727118at2759"/>
<evidence type="ECO:0000256" key="2">
    <source>
        <dbReference type="ARBA" id="ARBA00022737"/>
    </source>
</evidence>
<feature type="repeat" description="WD" evidence="3">
    <location>
        <begin position="17"/>
        <end position="56"/>
    </location>
</feature>
<proteinExistence type="predicted"/>
<evidence type="ECO:0000313" key="6">
    <source>
        <dbReference type="RefSeq" id="XP_022740507.1"/>
    </source>
</evidence>
<evidence type="ECO:0000256" key="4">
    <source>
        <dbReference type="SAM" id="Phobius"/>
    </source>
</evidence>
<reference evidence="6 7" key="1">
    <citation type="submission" date="2025-04" db="UniProtKB">
        <authorList>
            <consortium name="RefSeq"/>
        </authorList>
    </citation>
    <scope>IDENTIFICATION</scope>
    <source>
        <tissue evidence="6 7">Fruit stalk</tissue>
    </source>
</reference>
<accession>A0A6P5YJL8</accession>
<dbReference type="PANTHER" id="PTHR22847">
    <property type="entry name" value="WD40 REPEAT PROTEIN"/>
    <property type="match status" value="1"/>
</dbReference>
<feature type="repeat" description="WD" evidence="3">
    <location>
        <begin position="133"/>
        <end position="156"/>
    </location>
</feature>
<dbReference type="AlphaFoldDB" id="A0A6P5YJL8"/>
<dbReference type="PROSITE" id="PS50082">
    <property type="entry name" value="WD_REPEATS_2"/>
    <property type="match status" value="2"/>
</dbReference>
<evidence type="ECO:0000313" key="5">
    <source>
        <dbReference type="Proteomes" id="UP000515121"/>
    </source>
</evidence>
<gene>
    <name evidence="6 7" type="primary">LOC111292396</name>
</gene>
<dbReference type="InterPro" id="IPR036322">
    <property type="entry name" value="WD40_repeat_dom_sf"/>
</dbReference>
<dbReference type="RefSeq" id="XP_022740507.1">
    <property type="nucleotide sequence ID" value="XM_022884772.1"/>
</dbReference>
<dbReference type="SMART" id="SM00320">
    <property type="entry name" value="WD40"/>
    <property type="match status" value="2"/>
</dbReference>
<protein>
    <submittedName>
        <fullName evidence="6 7">Uncharacterized protein LOC111292396 isoform X1</fullName>
    </submittedName>
</protein>